<dbReference type="PANTHER" id="PTHR43386:SF1">
    <property type="entry name" value="D,D-DIPEPTIDE TRANSPORT SYSTEM PERMEASE PROTEIN DDPC-RELATED"/>
    <property type="match status" value="1"/>
</dbReference>
<evidence type="ECO:0000259" key="10">
    <source>
        <dbReference type="PROSITE" id="PS50928"/>
    </source>
</evidence>
<evidence type="ECO:0000256" key="9">
    <source>
        <dbReference type="RuleBase" id="RU363032"/>
    </source>
</evidence>
<evidence type="ECO:0000256" key="2">
    <source>
        <dbReference type="ARBA" id="ARBA00022448"/>
    </source>
</evidence>
<evidence type="ECO:0000256" key="6">
    <source>
        <dbReference type="ARBA" id="ARBA00022927"/>
    </source>
</evidence>
<keyword evidence="12" id="KW-1185">Reference proteome</keyword>
<keyword evidence="3" id="KW-1003">Cell membrane</keyword>
<protein>
    <submittedName>
        <fullName evidence="11">Peptide/nickel transport system permease protein</fullName>
    </submittedName>
</protein>
<dbReference type="RefSeq" id="WP_354199369.1">
    <property type="nucleotide sequence ID" value="NZ_JBEPML010000025.1"/>
</dbReference>
<evidence type="ECO:0000256" key="7">
    <source>
        <dbReference type="ARBA" id="ARBA00022989"/>
    </source>
</evidence>
<evidence type="ECO:0000256" key="5">
    <source>
        <dbReference type="ARBA" id="ARBA00022856"/>
    </source>
</evidence>
<keyword evidence="2 9" id="KW-0813">Transport</keyword>
<feature type="transmembrane region" description="Helical" evidence="9">
    <location>
        <begin position="191"/>
        <end position="212"/>
    </location>
</feature>
<dbReference type="Proteomes" id="UP001549076">
    <property type="component" value="Unassembled WGS sequence"/>
</dbReference>
<comment type="caution">
    <text evidence="11">The sequence shown here is derived from an EMBL/GenBank/DDBJ whole genome shotgun (WGS) entry which is preliminary data.</text>
</comment>
<evidence type="ECO:0000313" key="12">
    <source>
        <dbReference type="Proteomes" id="UP001549076"/>
    </source>
</evidence>
<organism evidence="11 12">
    <name type="scientific">Aquamicrobium terrae</name>
    <dbReference type="NCBI Taxonomy" id="1324945"/>
    <lineage>
        <taxon>Bacteria</taxon>
        <taxon>Pseudomonadati</taxon>
        <taxon>Pseudomonadota</taxon>
        <taxon>Alphaproteobacteria</taxon>
        <taxon>Hyphomicrobiales</taxon>
        <taxon>Phyllobacteriaceae</taxon>
        <taxon>Aquamicrobium</taxon>
    </lineage>
</organism>
<gene>
    <name evidence="11" type="ORF">ABID37_004768</name>
</gene>
<dbReference type="SUPFAM" id="SSF161098">
    <property type="entry name" value="MetI-like"/>
    <property type="match status" value="1"/>
</dbReference>
<keyword evidence="8 9" id="KW-0472">Membrane</keyword>
<evidence type="ECO:0000256" key="1">
    <source>
        <dbReference type="ARBA" id="ARBA00004651"/>
    </source>
</evidence>
<evidence type="ECO:0000256" key="8">
    <source>
        <dbReference type="ARBA" id="ARBA00023136"/>
    </source>
</evidence>
<dbReference type="PANTHER" id="PTHR43386">
    <property type="entry name" value="OLIGOPEPTIDE TRANSPORT SYSTEM PERMEASE PROTEIN APPC"/>
    <property type="match status" value="1"/>
</dbReference>
<feature type="transmembrane region" description="Helical" evidence="9">
    <location>
        <begin position="12"/>
        <end position="33"/>
    </location>
</feature>
<dbReference type="CDD" id="cd06261">
    <property type="entry name" value="TM_PBP2"/>
    <property type="match status" value="1"/>
</dbReference>
<dbReference type="Gene3D" id="1.10.3720.10">
    <property type="entry name" value="MetI-like"/>
    <property type="match status" value="1"/>
</dbReference>
<evidence type="ECO:0000313" key="11">
    <source>
        <dbReference type="EMBL" id="MET3794528.1"/>
    </source>
</evidence>
<evidence type="ECO:0000256" key="3">
    <source>
        <dbReference type="ARBA" id="ARBA00022475"/>
    </source>
</evidence>
<evidence type="ECO:0000256" key="4">
    <source>
        <dbReference type="ARBA" id="ARBA00022692"/>
    </source>
</evidence>
<keyword evidence="4 9" id="KW-0812">Transmembrane</keyword>
<accession>A0ABV2N6S8</accession>
<dbReference type="EMBL" id="JBEPML010000025">
    <property type="protein sequence ID" value="MET3794528.1"/>
    <property type="molecule type" value="Genomic_DNA"/>
</dbReference>
<keyword evidence="6" id="KW-0653">Protein transport</keyword>
<proteinExistence type="inferred from homology"/>
<dbReference type="PROSITE" id="PS50928">
    <property type="entry name" value="ABC_TM1"/>
    <property type="match status" value="1"/>
</dbReference>
<feature type="transmembrane region" description="Helical" evidence="9">
    <location>
        <begin position="120"/>
        <end position="137"/>
    </location>
</feature>
<comment type="subcellular location">
    <subcellularLocation>
        <location evidence="1 9">Cell membrane</location>
        <topology evidence="1 9">Multi-pass membrane protein</topology>
    </subcellularLocation>
</comment>
<feature type="transmembrane region" description="Helical" evidence="9">
    <location>
        <begin position="246"/>
        <end position="268"/>
    </location>
</feature>
<dbReference type="InterPro" id="IPR025966">
    <property type="entry name" value="OppC_N"/>
</dbReference>
<dbReference type="InterPro" id="IPR000515">
    <property type="entry name" value="MetI-like"/>
</dbReference>
<feature type="transmembrane region" description="Helical" evidence="9">
    <location>
        <begin position="81"/>
        <end position="108"/>
    </location>
</feature>
<dbReference type="InterPro" id="IPR050366">
    <property type="entry name" value="BP-dependent_transpt_permease"/>
</dbReference>
<comment type="similarity">
    <text evidence="9">Belongs to the binding-protein-dependent transport system permease family.</text>
</comment>
<dbReference type="InterPro" id="IPR035906">
    <property type="entry name" value="MetI-like_sf"/>
</dbReference>
<reference evidence="11 12" key="1">
    <citation type="submission" date="2024-06" db="EMBL/GenBank/DDBJ databases">
        <title>Genomic Encyclopedia of Type Strains, Phase IV (KMG-IV): sequencing the most valuable type-strain genomes for metagenomic binning, comparative biology and taxonomic classification.</title>
        <authorList>
            <person name="Goeker M."/>
        </authorList>
    </citation>
    <scope>NUCLEOTIDE SEQUENCE [LARGE SCALE GENOMIC DNA]</scope>
    <source>
        <strain evidence="11 12">DSM 27865</strain>
    </source>
</reference>
<keyword evidence="5" id="KW-0571">Peptide transport</keyword>
<name>A0ABV2N6S8_9HYPH</name>
<keyword evidence="7 9" id="KW-1133">Transmembrane helix</keyword>
<feature type="domain" description="ABC transmembrane type-1" evidence="10">
    <location>
        <begin position="78"/>
        <end position="268"/>
    </location>
</feature>
<sequence>MTLIREYFNEAFSRFGLFVCVLYIAVAILAPIFSPYNPWENNMGADGTLARLQPPSAQFLLGTTVYGQDVLSQLLLGTKQALIVGGVTALIVGIIGTNVGLIAGYYGGTVDEVLMRITDFVYAIPFLPFMMIVSAFIGRSTTIVIAAMALIFWRTAARVVRAQVLTLKTRPYVTAARASGASDFRIMYVHLLPNIVPLGMLYLIFSAALAIINEASLSFIGLGDPNSLSWGLMLNQAFVTGSIRVAWWWVVPPGAALMLLLVGIYFLCRGFEERANPRLKVKR</sequence>
<dbReference type="Pfam" id="PF00528">
    <property type="entry name" value="BPD_transp_1"/>
    <property type="match status" value="1"/>
</dbReference>
<dbReference type="Pfam" id="PF12911">
    <property type="entry name" value="OppC_N"/>
    <property type="match status" value="1"/>
</dbReference>